<dbReference type="AlphaFoldDB" id="A0A5P8FQI9"/>
<name>A0A5P8FQI9_9MICO</name>
<evidence type="ECO:0000313" key="1">
    <source>
        <dbReference type="EMBL" id="QFQ31022.2"/>
    </source>
</evidence>
<gene>
    <name evidence="1" type="ORF">EEW87_012935</name>
</gene>
<dbReference type="KEGG" id="jme:EEW87_012935"/>
<sequence length="174" mass="18346">MSTTDDSPFTPTKGLFGFVASWNSGEDFTVALTPLRLKDPKVAVTIESVRFVSDEPIEIVGAGVIAPGAGQRSWAGPGWSQKVAVGGSKAAITAFPTQITGSGQWILAVGGRVPATDRVTSTAMTLTYSTAHGKSDYTITTPMIICGNAKTREKECLPRARKDHDRMMGQGSAL</sequence>
<accession>A0A5P8FQI9</accession>
<dbReference type="RefSeq" id="WP_148041650.1">
    <property type="nucleotide sequence ID" value="NZ_CP044548.2"/>
</dbReference>
<evidence type="ECO:0000313" key="2">
    <source>
        <dbReference type="Proteomes" id="UP000271708"/>
    </source>
</evidence>
<organism evidence="1 2">
    <name type="scientific">Janibacter melonis</name>
    <dbReference type="NCBI Taxonomy" id="262209"/>
    <lineage>
        <taxon>Bacteria</taxon>
        <taxon>Bacillati</taxon>
        <taxon>Actinomycetota</taxon>
        <taxon>Actinomycetes</taxon>
        <taxon>Micrococcales</taxon>
        <taxon>Intrasporangiaceae</taxon>
        <taxon>Janibacter</taxon>
    </lineage>
</organism>
<dbReference type="EMBL" id="CP044548">
    <property type="protein sequence ID" value="QFQ31022.2"/>
    <property type="molecule type" value="Genomic_DNA"/>
</dbReference>
<protein>
    <submittedName>
        <fullName evidence="1">Uncharacterized protein</fullName>
    </submittedName>
</protein>
<proteinExistence type="predicted"/>
<dbReference type="GeneID" id="59162082"/>
<reference evidence="1 2" key="1">
    <citation type="submission" date="2019-09" db="EMBL/GenBank/DDBJ databases">
        <title>Complete Genome Sequence of Janibacter melonis M714 with both human health impact and industrial applications.</title>
        <authorList>
            <person name="Jin M."/>
            <person name="Zhao Q.R."/>
        </authorList>
    </citation>
    <scope>NUCLEOTIDE SEQUENCE [LARGE SCALE GENOMIC DNA]</scope>
    <source>
        <strain evidence="1 2">M714</strain>
    </source>
</reference>
<dbReference type="Proteomes" id="UP000271708">
    <property type="component" value="Chromosome"/>
</dbReference>